<evidence type="ECO:0000256" key="2">
    <source>
        <dbReference type="ARBA" id="ARBA00006351"/>
    </source>
</evidence>
<proteinExistence type="inferred from homology"/>
<evidence type="ECO:0000256" key="1">
    <source>
        <dbReference type="ARBA" id="ARBA00004877"/>
    </source>
</evidence>
<dbReference type="Pfam" id="PF01501">
    <property type="entry name" value="Glyco_transf_8"/>
    <property type="match status" value="1"/>
</dbReference>
<evidence type="ECO:0000313" key="6">
    <source>
        <dbReference type="EMBL" id="GMI78632.1"/>
    </source>
</evidence>
<keyword evidence="4" id="KW-0808">Transferase</keyword>
<evidence type="ECO:0000256" key="3">
    <source>
        <dbReference type="ARBA" id="ARBA00022676"/>
    </source>
</evidence>
<keyword evidence="5" id="KW-0961">Cell wall biogenesis/degradation</keyword>
<evidence type="ECO:0000313" key="7">
    <source>
        <dbReference type="Proteomes" id="UP001165190"/>
    </source>
</evidence>
<dbReference type="SUPFAM" id="SSF53448">
    <property type="entry name" value="Nucleotide-diphospho-sugar transferases"/>
    <property type="match status" value="1"/>
</dbReference>
<feature type="transmembrane region" description="Helical" evidence="5">
    <location>
        <begin position="20"/>
        <end position="42"/>
    </location>
</feature>
<dbReference type="InterPro" id="IPR002495">
    <property type="entry name" value="Glyco_trans_8"/>
</dbReference>
<evidence type="ECO:0000256" key="4">
    <source>
        <dbReference type="ARBA" id="ARBA00022679"/>
    </source>
</evidence>
<dbReference type="Proteomes" id="UP001165190">
    <property type="component" value="Unassembled WGS sequence"/>
</dbReference>
<dbReference type="InterPro" id="IPR029993">
    <property type="entry name" value="GAUT"/>
</dbReference>
<keyword evidence="5" id="KW-0812">Transmembrane</keyword>
<comment type="caution">
    <text evidence="6">The sequence shown here is derived from an EMBL/GenBank/DDBJ whole genome shotgun (WGS) entry which is preliminary data.</text>
</comment>
<comment type="pathway">
    <text evidence="1 5">Glycan metabolism; pectin biosynthesis.</text>
</comment>
<dbReference type="EMBL" id="BSYR01000016">
    <property type="protein sequence ID" value="GMI78632.1"/>
    <property type="molecule type" value="Genomic_DNA"/>
</dbReference>
<dbReference type="PANTHER" id="PTHR32116:SF12">
    <property type="entry name" value="GALACTURONOSYLTRANSFERASE 7-RELATED"/>
    <property type="match status" value="1"/>
</dbReference>
<accession>A0A9W7LUZ8</accession>
<dbReference type="PANTHER" id="PTHR32116">
    <property type="entry name" value="GALACTURONOSYLTRANSFERASE 4-RELATED"/>
    <property type="match status" value="1"/>
</dbReference>
<keyword evidence="7" id="KW-1185">Reference proteome</keyword>
<keyword evidence="5" id="KW-1133">Transmembrane helix</keyword>
<dbReference type="EC" id="2.4.1.-" evidence="5"/>
<keyword evidence="5" id="KW-0472">Membrane</keyword>
<evidence type="ECO:0000256" key="5">
    <source>
        <dbReference type="RuleBase" id="RU362027"/>
    </source>
</evidence>
<dbReference type="Gene3D" id="3.90.550.10">
    <property type="entry name" value="Spore Coat Polysaccharide Biosynthesis Protein SpsA, Chain A"/>
    <property type="match status" value="1"/>
</dbReference>
<comment type="subcellular location">
    <subcellularLocation>
        <location evidence="5">Golgi apparatus membrane</location>
        <topology evidence="5">Single-pass type II membrane protein</topology>
    </subcellularLocation>
</comment>
<organism evidence="6 7">
    <name type="scientific">Hibiscus trionum</name>
    <name type="common">Flower of an hour</name>
    <dbReference type="NCBI Taxonomy" id="183268"/>
    <lineage>
        <taxon>Eukaryota</taxon>
        <taxon>Viridiplantae</taxon>
        <taxon>Streptophyta</taxon>
        <taxon>Embryophyta</taxon>
        <taxon>Tracheophyta</taxon>
        <taxon>Spermatophyta</taxon>
        <taxon>Magnoliopsida</taxon>
        <taxon>eudicotyledons</taxon>
        <taxon>Gunneridae</taxon>
        <taxon>Pentapetalae</taxon>
        <taxon>rosids</taxon>
        <taxon>malvids</taxon>
        <taxon>Malvales</taxon>
        <taxon>Malvaceae</taxon>
        <taxon>Malvoideae</taxon>
        <taxon>Hibiscus</taxon>
    </lineage>
</organism>
<sequence>MKGGSGGGGIAPAKRRWRGLAIAVLFLVFLSMLVPLGFLLGVHNGFHSTGHMAIRHPSPSGDRSRHIDNIVRKLGPTLPKDILRGFVNEAKNDTSSRNATPKFQQQKRIPIPPQVVMQPITNKNTSDVHGKARTKAGVDESRGLCELKYGSYCIWHEENREAMQDSMVKKLKDQLFVARAYFPSVAKMPTQNKLSGELKQNIQEFERFLSESTTDADLPREIQKKSQRMEAAIARAKSVTLDCNNVDKKLRQIFDLTEDEANFHMKQSAFLYQLAVQTMPKSLHCLSMRLTVEYFRDHSFDKDLSEKYSDPTLQHYVIFSNNVIASSVVINSTVMHARDSVNQVFHVLTDGQNYYAMKLWFFRNTFKDAVVQVLNIEDLNPALSHLTLPVEFRVSFHSNDNAPAIHNHVSIFSHSHYLLPEIFKNLEKVVVLDDDVVVQQDLSALWSLNMGGKVVAAVQICSVRMEQLRSYLGEHSFKKNSCSWMSGLNVIDLARWRDLHISETYWKFVKEVTMKEGSALLASLLTFQDQIYVLDSRWVVSGLGHDYGLDIESIKKAAVLHYNGNMKPWLELGIPKYKVYWKKFLNHGDQYLSECNVNR</sequence>
<reference evidence="6" key="1">
    <citation type="submission" date="2023-05" db="EMBL/GenBank/DDBJ databases">
        <title>Genome and transcriptome analyses reveal genes involved in the formation of fine ridges on petal epidermal cells in Hibiscus trionum.</title>
        <authorList>
            <person name="Koshimizu S."/>
            <person name="Masuda S."/>
            <person name="Ishii T."/>
            <person name="Shirasu K."/>
            <person name="Hoshino A."/>
            <person name="Arita M."/>
        </authorList>
    </citation>
    <scope>NUCLEOTIDE SEQUENCE</scope>
    <source>
        <strain evidence="6">Hamamatsu line</strain>
    </source>
</reference>
<keyword evidence="3 5" id="KW-0328">Glycosyltransferase</keyword>
<protein>
    <recommendedName>
        <fullName evidence="5">Hexosyltransferase</fullName>
        <ecNumber evidence="5">2.4.1.-</ecNumber>
    </recommendedName>
</protein>
<gene>
    <name evidence="6" type="ORF">HRI_001532500</name>
</gene>
<dbReference type="AlphaFoldDB" id="A0A9W7LUZ8"/>
<name>A0A9W7LUZ8_HIBTR</name>
<comment type="similarity">
    <text evidence="2 5">Belongs to the glycosyltransferase 8 family.</text>
</comment>
<dbReference type="Pfam" id="PF25557">
    <property type="entry name" value="GAUT_1"/>
    <property type="match status" value="1"/>
</dbReference>
<dbReference type="OrthoDB" id="411524at2759"/>
<dbReference type="InterPro" id="IPR029044">
    <property type="entry name" value="Nucleotide-diphossugar_trans"/>
</dbReference>
<dbReference type="GO" id="GO:0047262">
    <property type="term" value="F:polygalacturonate 4-alpha-galacturonosyltransferase activity"/>
    <property type="evidence" value="ECO:0007669"/>
    <property type="project" value="InterPro"/>
</dbReference>
<dbReference type="GO" id="GO:0000139">
    <property type="term" value="C:Golgi membrane"/>
    <property type="evidence" value="ECO:0007669"/>
    <property type="project" value="UniProtKB-SubCell"/>
</dbReference>
<dbReference type="GO" id="GO:0071555">
    <property type="term" value="P:cell wall organization"/>
    <property type="evidence" value="ECO:0007669"/>
    <property type="project" value="UniProtKB-KW"/>
</dbReference>
<keyword evidence="5" id="KW-0333">Golgi apparatus</keyword>